<dbReference type="PANTHER" id="PTHR42709:SF6">
    <property type="entry name" value="UNDECAPRENYL PHOSPHATE TRANSPORTER A"/>
    <property type="match status" value="1"/>
</dbReference>
<feature type="transmembrane region" description="Helical" evidence="7">
    <location>
        <begin position="135"/>
        <end position="157"/>
    </location>
</feature>
<gene>
    <name evidence="9" type="ORF">SAMN05421799_104105</name>
</gene>
<feature type="transmembrane region" description="Helical" evidence="7">
    <location>
        <begin position="169"/>
        <end position="191"/>
    </location>
</feature>
<evidence type="ECO:0000256" key="7">
    <source>
        <dbReference type="SAM" id="Phobius"/>
    </source>
</evidence>
<evidence type="ECO:0000256" key="3">
    <source>
        <dbReference type="ARBA" id="ARBA00022475"/>
    </source>
</evidence>
<dbReference type="EMBL" id="FTOO01000004">
    <property type="protein sequence ID" value="SIS79261.1"/>
    <property type="molecule type" value="Genomic_DNA"/>
</dbReference>
<evidence type="ECO:0000256" key="4">
    <source>
        <dbReference type="ARBA" id="ARBA00022692"/>
    </source>
</evidence>
<evidence type="ECO:0000256" key="5">
    <source>
        <dbReference type="ARBA" id="ARBA00022989"/>
    </source>
</evidence>
<comment type="subcellular location">
    <subcellularLocation>
        <location evidence="1">Cell membrane</location>
        <topology evidence="1">Multi-pass membrane protein</topology>
    </subcellularLocation>
</comment>
<dbReference type="STRING" id="252246.SAMN05421799_104105"/>
<feature type="transmembrane region" description="Helical" evidence="7">
    <location>
        <begin position="104"/>
        <end position="123"/>
    </location>
</feature>
<evidence type="ECO:0000313" key="9">
    <source>
        <dbReference type="EMBL" id="SIS79261.1"/>
    </source>
</evidence>
<keyword evidence="10" id="KW-1185">Reference proteome</keyword>
<comment type="similarity">
    <text evidence="2">Belongs to the DedA family.</text>
</comment>
<dbReference type="Proteomes" id="UP000186156">
    <property type="component" value="Unassembled WGS sequence"/>
</dbReference>
<dbReference type="Pfam" id="PF09335">
    <property type="entry name" value="VTT_dom"/>
    <property type="match status" value="1"/>
</dbReference>
<evidence type="ECO:0000256" key="1">
    <source>
        <dbReference type="ARBA" id="ARBA00004651"/>
    </source>
</evidence>
<evidence type="ECO:0000313" key="10">
    <source>
        <dbReference type="Proteomes" id="UP000186156"/>
    </source>
</evidence>
<dbReference type="PANTHER" id="PTHR42709">
    <property type="entry name" value="ALKALINE PHOSPHATASE LIKE PROTEIN"/>
    <property type="match status" value="1"/>
</dbReference>
<accession>A0A1N7LZY5</accession>
<dbReference type="GO" id="GO:0005886">
    <property type="term" value="C:plasma membrane"/>
    <property type="evidence" value="ECO:0007669"/>
    <property type="project" value="UniProtKB-SubCell"/>
</dbReference>
<keyword evidence="3" id="KW-1003">Cell membrane</keyword>
<organism evidence="9 10">
    <name type="scientific">Alicyclobacillus vulcanalis</name>
    <dbReference type="NCBI Taxonomy" id="252246"/>
    <lineage>
        <taxon>Bacteria</taxon>
        <taxon>Bacillati</taxon>
        <taxon>Bacillota</taxon>
        <taxon>Bacilli</taxon>
        <taxon>Bacillales</taxon>
        <taxon>Alicyclobacillaceae</taxon>
        <taxon>Alicyclobacillus</taxon>
    </lineage>
</organism>
<dbReference type="InterPro" id="IPR051311">
    <property type="entry name" value="DedA_domain"/>
</dbReference>
<keyword evidence="6 7" id="KW-0472">Membrane</keyword>
<dbReference type="AlphaFoldDB" id="A0A1N7LZY5"/>
<keyword evidence="5 7" id="KW-1133">Transmembrane helix</keyword>
<sequence>MHFQEIIQHYGYAGVFFIIFVEAIGFPFPAETTLTLAGIEWSKGVFHLVPLWLMGCLGNVVGSAVAYGIGWFLGRPVVLYFGKYVGITDKKLDMVNDRFQRYELAVIFIAKFIAGVRIIVPYLAGINRMNPVKFFTVNTLAAVVWSGAFIIAGKYIGEEVSRYWPFLKHHLWLAAILVAVIVAAIVALRVVERKKLHGSKGGEKAPADRKRAEP</sequence>
<dbReference type="RefSeq" id="WP_076346189.1">
    <property type="nucleotide sequence ID" value="NZ_FTOO01000004.1"/>
</dbReference>
<name>A0A1N7LZY5_9BACL</name>
<dbReference type="OrthoDB" id="9782291at2"/>
<proteinExistence type="inferred from homology"/>
<reference evidence="10" key="1">
    <citation type="submission" date="2017-01" db="EMBL/GenBank/DDBJ databases">
        <authorList>
            <person name="Varghese N."/>
            <person name="Submissions S."/>
        </authorList>
    </citation>
    <scope>NUCLEOTIDE SEQUENCE [LARGE SCALE GENOMIC DNA]</scope>
    <source>
        <strain evidence="10">DSM 16176</strain>
    </source>
</reference>
<keyword evidence="4 7" id="KW-0812">Transmembrane</keyword>
<feature type="transmembrane region" description="Helical" evidence="7">
    <location>
        <begin position="12"/>
        <end position="30"/>
    </location>
</feature>
<dbReference type="InterPro" id="IPR032816">
    <property type="entry name" value="VTT_dom"/>
</dbReference>
<protein>
    <submittedName>
        <fullName evidence="9">Membrane protein DedA, SNARE-associated domain</fullName>
    </submittedName>
</protein>
<evidence type="ECO:0000256" key="2">
    <source>
        <dbReference type="ARBA" id="ARBA00010792"/>
    </source>
</evidence>
<feature type="transmembrane region" description="Helical" evidence="7">
    <location>
        <begin position="51"/>
        <end position="73"/>
    </location>
</feature>
<evidence type="ECO:0000256" key="6">
    <source>
        <dbReference type="ARBA" id="ARBA00023136"/>
    </source>
</evidence>
<evidence type="ECO:0000259" key="8">
    <source>
        <dbReference type="Pfam" id="PF09335"/>
    </source>
</evidence>
<feature type="domain" description="VTT" evidence="8">
    <location>
        <begin position="28"/>
        <end position="154"/>
    </location>
</feature>